<dbReference type="GO" id="GO:0006355">
    <property type="term" value="P:regulation of DNA-templated transcription"/>
    <property type="evidence" value="ECO:0007669"/>
    <property type="project" value="TreeGrafter"/>
</dbReference>
<dbReference type="Gene3D" id="3.40.50.2300">
    <property type="match status" value="1"/>
</dbReference>
<dbReference type="GO" id="GO:0032993">
    <property type="term" value="C:protein-DNA complex"/>
    <property type="evidence" value="ECO:0007669"/>
    <property type="project" value="TreeGrafter"/>
</dbReference>
<dbReference type="EMBL" id="CP061800">
    <property type="protein sequence ID" value="QTA87939.1"/>
    <property type="molecule type" value="Genomic_DNA"/>
</dbReference>
<feature type="modified residue" description="4-aspartylphosphate" evidence="6">
    <location>
        <position position="55"/>
    </location>
</feature>
<keyword evidence="5" id="KW-0804">Transcription</keyword>
<dbReference type="RefSeq" id="WP_207682932.1">
    <property type="nucleotide sequence ID" value="NZ_CP061800.1"/>
</dbReference>
<evidence type="ECO:0000256" key="5">
    <source>
        <dbReference type="ARBA" id="ARBA00023163"/>
    </source>
</evidence>
<evidence type="ECO:0000259" key="8">
    <source>
        <dbReference type="PROSITE" id="PS50110"/>
    </source>
</evidence>
<dbReference type="CDD" id="cd22890">
    <property type="entry name" value="ChiS-DBD"/>
    <property type="match status" value="1"/>
</dbReference>
<evidence type="ECO:0000313" key="10">
    <source>
        <dbReference type="Proteomes" id="UP000663722"/>
    </source>
</evidence>
<dbReference type="Proteomes" id="UP000663722">
    <property type="component" value="Chromosome"/>
</dbReference>
<keyword evidence="4" id="KW-0238">DNA-binding</keyword>
<protein>
    <submittedName>
        <fullName evidence="9">Two component system response regulator</fullName>
    </submittedName>
</protein>
<dbReference type="InterPro" id="IPR011006">
    <property type="entry name" value="CheY-like_superfamily"/>
</dbReference>
<feature type="coiled-coil region" evidence="7">
    <location>
        <begin position="122"/>
        <end position="188"/>
    </location>
</feature>
<dbReference type="PROSITE" id="PS50110">
    <property type="entry name" value="RESPONSE_REGULATORY"/>
    <property type="match status" value="1"/>
</dbReference>
<evidence type="ECO:0000256" key="2">
    <source>
        <dbReference type="ARBA" id="ARBA00023012"/>
    </source>
</evidence>
<keyword evidence="7" id="KW-0175">Coiled coil</keyword>
<organism evidence="9 10">
    <name type="scientific">Desulfonema magnum</name>
    <dbReference type="NCBI Taxonomy" id="45655"/>
    <lineage>
        <taxon>Bacteria</taxon>
        <taxon>Pseudomonadati</taxon>
        <taxon>Thermodesulfobacteriota</taxon>
        <taxon>Desulfobacteria</taxon>
        <taxon>Desulfobacterales</taxon>
        <taxon>Desulfococcaceae</taxon>
        <taxon>Desulfonema</taxon>
    </lineage>
</organism>
<dbReference type="SUPFAM" id="SSF52172">
    <property type="entry name" value="CheY-like"/>
    <property type="match status" value="1"/>
</dbReference>
<sequence>MNTKGTIFLVDDEPELIKYLKWQLEARSYTVRAAQCGEDALDMLQGCKADVLIADIRMPGLDGIELMQKAIEHHPDIQCVVITGHGDVETAIEAMRLGAINYLRKPVSVDELDVAIEKGMEKLRLIHQVREKQEKLERANEELTREKEKLKAANKELKKYRHHLEELLEEEIVRREKAEHDLSNLKIREALVEIMGLSLRYWEQTTGKTKVDMAEESKIWTVSMDKSGPRTRTLDKYLKVSKLPDNIRSRNVLNTGYFVLKNCPPDDPEMKKLLEAKINQLEAMLRKFD</sequence>
<evidence type="ECO:0000313" key="9">
    <source>
        <dbReference type="EMBL" id="QTA87939.1"/>
    </source>
</evidence>
<dbReference type="KEGG" id="dmm:dnm_039780"/>
<gene>
    <name evidence="9" type="ORF">dnm_039780</name>
</gene>
<keyword evidence="3" id="KW-0805">Transcription regulation</keyword>
<dbReference type="InterPro" id="IPR001789">
    <property type="entry name" value="Sig_transdc_resp-reg_receiver"/>
</dbReference>
<proteinExistence type="predicted"/>
<dbReference type="InterPro" id="IPR039420">
    <property type="entry name" value="WalR-like"/>
</dbReference>
<dbReference type="SMART" id="SM00448">
    <property type="entry name" value="REC"/>
    <property type="match status" value="1"/>
</dbReference>
<evidence type="ECO:0000256" key="4">
    <source>
        <dbReference type="ARBA" id="ARBA00023125"/>
    </source>
</evidence>
<dbReference type="GO" id="GO:0005829">
    <property type="term" value="C:cytosol"/>
    <property type="evidence" value="ECO:0007669"/>
    <property type="project" value="TreeGrafter"/>
</dbReference>
<evidence type="ECO:0000256" key="1">
    <source>
        <dbReference type="ARBA" id="ARBA00022553"/>
    </source>
</evidence>
<dbReference type="PANTHER" id="PTHR48111">
    <property type="entry name" value="REGULATOR OF RPOS"/>
    <property type="match status" value="1"/>
</dbReference>
<dbReference type="PANTHER" id="PTHR48111:SF1">
    <property type="entry name" value="TWO-COMPONENT RESPONSE REGULATOR ORR33"/>
    <property type="match status" value="1"/>
</dbReference>
<dbReference type="GO" id="GO:0000976">
    <property type="term" value="F:transcription cis-regulatory region binding"/>
    <property type="evidence" value="ECO:0007669"/>
    <property type="project" value="TreeGrafter"/>
</dbReference>
<dbReference type="FunFam" id="3.40.50.2300:FF:000018">
    <property type="entry name" value="DNA-binding transcriptional regulator NtrC"/>
    <property type="match status" value="1"/>
</dbReference>
<reference evidence="9" key="1">
    <citation type="journal article" date="2021" name="Microb. Physiol.">
        <title>Proteogenomic Insights into the Physiology of Marine, Sulfate-Reducing, Filamentous Desulfonema limicola and Desulfonema magnum.</title>
        <authorList>
            <person name="Schnaars V."/>
            <person name="Wohlbrand L."/>
            <person name="Scheve S."/>
            <person name="Hinrichs C."/>
            <person name="Reinhardt R."/>
            <person name="Rabus R."/>
        </authorList>
    </citation>
    <scope>NUCLEOTIDE SEQUENCE</scope>
    <source>
        <strain evidence="9">4be13</strain>
    </source>
</reference>
<evidence type="ECO:0000256" key="6">
    <source>
        <dbReference type="PROSITE-ProRule" id="PRU00169"/>
    </source>
</evidence>
<name>A0A975BMW0_9BACT</name>
<keyword evidence="1 6" id="KW-0597">Phosphoprotein</keyword>
<keyword evidence="10" id="KW-1185">Reference proteome</keyword>
<feature type="domain" description="Response regulatory" evidence="8">
    <location>
        <begin position="6"/>
        <end position="120"/>
    </location>
</feature>
<evidence type="ECO:0000256" key="7">
    <source>
        <dbReference type="SAM" id="Coils"/>
    </source>
</evidence>
<evidence type="ECO:0000256" key="3">
    <source>
        <dbReference type="ARBA" id="ARBA00023015"/>
    </source>
</evidence>
<accession>A0A975BMW0</accession>
<dbReference type="Pfam" id="PF00072">
    <property type="entry name" value="Response_reg"/>
    <property type="match status" value="1"/>
</dbReference>
<dbReference type="GO" id="GO:0000156">
    <property type="term" value="F:phosphorelay response regulator activity"/>
    <property type="evidence" value="ECO:0007669"/>
    <property type="project" value="TreeGrafter"/>
</dbReference>
<keyword evidence="2" id="KW-0902">Two-component regulatory system</keyword>
<dbReference type="AlphaFoldDB" id="A0A975BMW0"/>